<comment type="caution">
    <text evidence="4">The sequence shown here is derived from an EMBL/GenBank/DDBJ whole genome shotgun (WGS) entry which is preliminary data.</text>
</comment>
<dbReference type="InterPro" id="IPR029472">
    <property type="entry name" value="Copia-like_N"/>
</dbReference>
<dbReference type="Pfam" id="PF14244">
    <property type="entry name" value="Retrotran_gag_3"/>
    <property type="match status" value="1"/>
</dbReference>
<sequence>MLRPMEFTYNSLLDFTGDLKLGRQFHACAMKIGLDSIVFAGSAILDLYMGTSRKGARFEEALKLFKQIPERNVVSWNTMIGGFSQMGSNEEAVNLFVEMIREGLEPSQFALPCSTVIATANMVALEMAGQIKAFMLKHWVMSLVKHTIMASASTSPSANSTPLVSSIDDFSSPYYLHHGDSPGFVLLSQPLTGDNYHTWSRSMTMALTTKNKFAFVDGSLQ</sequence>
<dbReference type="Pfam" id="PF13041">
    <property type="entry name" value="PPR_2"/>
    <property type="match status" value="1"/>
</dbReference>
<evidence type="ECO:0000256" key="1">
    <source>
        <dbReference type="ARBA" id="ARBA00022737"/>
    </source>
</evidence>
<feature type="domain" description="Retrotransposon Copia-like N-terminal" evidence="3">
    <location>
        <begin position="177"/>
        <end position="221"/>
    </location>
</feature>
<dbReference type="GO" id="GO:0009451">
    <property type="term" value="P:RNA modification"/>
    <property type="evidence" value="ECO:0007669"/>
    <property type="project" value="InterPro"/>
</dbReference>
<dbReference type="InterPro" id="IPR046960">
    <property type="entry name" value="PPR_At4g14850-like_plant"/>
</dbReference>
<dbReference type="Gene3D" id="1.25.40.10">
    <property type="entry name" value="Tetratricopeptide repeat domain"/>
    <property type="match status" value="1"/>
</dbReference>
<evidence type="ECO:0000259" key="3">
    <source>
        <dbReference type="Pfam" id="PF14244"/>
    </source>
</evidence>
<protein>
    <recommendedName>
        <fullName evidence="3">Retrotransposon Copia-like N-terminal domain-containing protein</fullName>
    </recommendedName>
</protein>
<dbReference type="PANTHER" id="PTHR47926:SF347">
    <property type="entry name" value="PENTATRICOPEPTIDE REPEAT-CONTAINING PROTEIN"/>
    <property type="match status" value="1"/>
</dbReference>
<dbReference type="InterPro" id="IPR002885">
    <property type="entry name" value="PPR_rpt"/>
</dbReference>
<dbReference type="AlphaFoldDB" id="A0A5N5JR06"/>
<organism evidence="4 5">
    <name type="scientific">Salix brachista</name>
    <dbReference type="NCBI Taxonomy" id="2182728"/>
    <lineage>
        <taxon>Eukaryota</taxon>
        <taxon>Viridiplantae</taxon>
        <taxon>Streptophyta</taxon>
        <taxon>Embryophyta</taxon>
        <taxon>Tracheophyta</taxon>
        <taxon>Spermatophyta</taxon>
        <taxon>Magnoliopsida</taxon>
        <taxon>eudicotyledons</taxon>
        <taxon>Gunneridae</taxon>
        <taxon>Pentapetalae</taxon>
        <taxon>rosids</taxon>
        <taxon>fabids</taxon>
        <taxon>Malpighiales</taxon>
        <taxon>Salicaceae</taxon>
        <taxon>Saliceae</taxon>
        <taxon>Salix</taxon>
    </lineage>
</organism>
<name>A0A5N5JR06_9ROSI</name>
<dbReference type="EMBL" id="VDCV01000016">
    <property type="protein sequence ID" value="KAB5519773.1"/>
    <property type="molecule type" value="Genomic_DNA"/>
</dbReference>
<dbReference type="PROSITE" id="PS51375">
    <property type="entry name" value="PPR"/>
    <property type="match status" value="1"/>
</dbReference>
<proteinExistence type="predicted"/>
<feature type="repeat" description="PPR" evidence="2">
    <location>
        <begin position="72"/>
        <end position="106"/>
    </location>
</feature>
<evidence type="ECO:0000313" key="5">
    <source>
        <dbReference type="Proteomes" id="UP000326939"/>
    </source>
</evidence>
<dbReference type="NCBIfam" id="TIGR00756">
    <property type="entry name" value="PPR"/>
    <property type="match status" value="1"/>
</dbReference>
<dbReference type="Proteomes" id="UP000326939">
    <property type="component" value="Chromosome 16"/>
</dbReference>
<dbReference type="InterPro" id="IPR011990">
    <property type="entry name" value="TPR-like_helical_dom_sf"/>
</dbReference>
<keyword evidence="5" id="KW-1185">Reference proteome</keyword>
<keyword evidence="1" id="KW-0677">Repeat</keyword>
<evidence type="ECO:0000313" key="4">
    <source>
        <dbReference type="EMBL" id="KAB5519773.1"/>
    </source>
</evidence>
<reference evidence="5" key="1">
    <citation type="journal article" date="2019" name="Gigascience">
        <title>De novo genome assembly of the endangered Acer yangbiense, a plant species with extremely small populations endemic to Yunnan Province, China.</title>
        <authorList>
            <person name="Yang J."/>
            <person name="Wariss H.M."/>
            <person name="Tao L."/>
            <person name="Zhang R."/>
            <person name="Yun Q."/>
            <person name="Hollingsworth P."/>
            <person name="Dao Z."/>
            <person name="Luo G."/>
            <person name="Guo H."/>
            <person name="Ma Y."/>
            <person name="Sun W."/>
        </authorList>
    </citation>
    <scope>NUCLEOTIDE SEQUENCE [LARGE SCALE GENOMIC DNA]</scope>
    <source>
        <strain evidence="5">cv. br00</strain>
    </source>
</reference>
<evidence type="ECO:0000256" key="2">
    <source>
        <dbReference type="PROSITE-ProRule" id="PRU00708"/>
    </source>
</evidence>
<dbReference type="GO" id="GO:0003723">
    <property type="term" value="F:RNA binding"/>
    <property type="evidence" value="ECO:0007669"/>
    <property type="project" value="InterPro"/>
</dbReference>
<dbReference type="PANTHER" id="PTHR47926">
    <property type="entry name" value="PENTATRICOPEPTIDE REPEAT-CONTAINING PROTEIN"/>
    <property type="match status" value="1"/>
</dbReference>
<gene>
    <name evidence="4" type="ORF">DKX38_024092</name>
</gene>
<accession>A0A5N5JR06</accession>